<organism evidence="2 3">
    <name type="scientific">Linnemannia gamsii</name>
    <dbReference type="NCBI Taxonomy" id="64522"/>
    <lineage>
        <taxon>Eukaryota</taxon>
        <taxon>Fungi</taxon>
        <taxon>Fungi incertae sedis</taxon>
        <taxon>Mucoromycota</taxon>
        <taxon>Mortierellomycotina</taxon>
        <taxon>Mortierellomycetes</taxon>
        <taxon>Mortierellales</taxon>
        <taxon>Mortierellaceae</taxon>
        <taxon>Linnemannia</taxon>
    </lineage>
</organism>
<reference evidence="2" key="1">
    <citation type="journal article" date="2020" name="Fungal Divers.">
        <title>Resolving the Mortierellaceae phylogeny through synthesis of multi-gene phylogenetics and phylogenomics.</title>
        <authorList>
            <person name="Vandepol N."/>
            <person name="Liber J."/>
            <person name="Desiro A."/>
            <person name="Na H."/>
            <person name="Kennedy M."/>
            <person name="Barry K."/>
            <person name="Grigoriev I.V."/>
            <person name="Miller A.N."/>
            <person name="O'Donnell K."/>
            <person name="Stajich J.E."/>
            <person name="Bonito G."/>
        </authorList>
    </citation>
    <scope>NUCLEOTIDE SEQUENCE</scope>
    <source>
        <strain evidence="2">NVP60</strain>
    </source>
</reference>
<evidence type="ECO:0000313" key="2">
    <source>
        <dbReference type="EMBL" id="KAG0297051.1"/>
    </source>
</evidence>
<dbReference type="AlphaFoldDB" id="A0A9P6QS91"/>
<evidence type="ECO:0000256" key="1">
    <source>
        <dbReference type="SAM" id="MobiDB-lite"/>
    </source>
</evidence>
<feature type="compositionally biased region" description="Acidic residues" evidence="1">
    <location>
        <begin position="207"/>
        <end position="217"/>
    </location>
</feature>
<feature type="region of interest" description="Disordered" evidence="1">
    <location>
        <begin position="44"/>
        <end position="78"/>
    </location>
</feature>
<name>A0A9P6QS91_9FUNG</name>
<protein>
    <submittedName>
        <fullName evidence="2">Uncharacterized protein</fullName>
    </submittedName>
</protein>
<accession>A0A9P6QS91</accession>
<comment type="caution">
    <text evidence="2">The sequence shown here is derived from an EMBL/GenBank/DDBJ whole genome shotgun (WGS) entry which is preliminary data.</text>
</comment>
<feature type="compositionally biased region" description="Polar residues" evidence="1">
    <location>
        <begin position="186"/>
        <end position="196"/>
    </location>
</feature>
<sequence length="217" mass="23981">MDVDDTFDEQYNPVISAYQSSRDLFKHFAAAPPAAALAAAALIQQQQQQQQQQHQMQLPQTTPDTTATATATSNDKEVDLAEKEASIAQWAQEQAAIEEHRLEKQQQHRSKVRALAKDELRKTHGHRQGHEQGQGNEQGHGHAQSSVFDTSIRPLDLAAKSHQTPLLDADGDHFDDEDPSPAGHYKNSTFGLLNTPPSIPLKVLLDKDDDPETQAVE</sequence>
<feature type="compositionally biased region" description="Low complexity" evidence="1">
    <location>
        <begin position="44"/>
        <end position="72"/>
    </location>
</feature>
<keyword evidence="3" id="KW-1185">Reference proteome</keyword>
<feature type="compositionally biased region" description="Low complexity" evidence="1">
    <location>
        <begin position="131"/>
        <end position="144"/>
    </location>
</feature>
<dbReference type="OrthoDB" id="2445399at2759"/>
<proteinExistence type="predicted"/>
<evidence type="ECO:0000313" key="3">
    <source>
        <dbReference type="Proteomes" id="UP000823405"/>
    </source>
</evidence>
<dbReference type="EMBL" id="JAAAIN010002087">
    <property type="protein sequence ID" value="KAG0297051.1"/>
    <property type="molecule type" value="Genomic_DNA"/>
</dbReference>
<dbReference type="Proteomes" id="UP000823405">
    <property type="component" value="Unassembled WGS sequence"/>
</dbReference>
<gene>
    <name evidence="2" type="ORF">BGZ97_004359</name>
</gene>
<feature type="region of interest" description="Disordered" evidence="1">
    <location>
        <begin position="120"/>
        <end position="217"/>
    </location>
</feature>